<proteinExistence type="predicted"/>
<feature type="domain" description="Peptidase S1" evidence="2">
    <location>
        <begin position="29"/>
        <end position="255"/>
    </location>
</feature>
<evidence type="ECO:0000256" key="1">
    <source>
        <dbReference type="SAM" id="SignalP"/>
    </source>
</evidence>
<dbReference type="GO" id="GO:0006508">
    <property type="term" value="P:proteolysis"/>
    <property type="evidence" value="ECO:0007669"/>
    <property type="project" value="InterPro"/>
</dbReference>
<dbReference type="SMART" id="SM00020">
    <property type="entry name" value="Tryp_SPc"/>
    <property type="match status" value="1"/>
</dbReference>
<dbReference type="InterPro" id="IPR001254">
    <property type="entry name" value="Trypsin_dom"/>
</dbReference>
<reference evidence="3 4" key="1">
    <citation type="submission" date="2020-04" db="EMBL/GenBank/DDBJ databases">
        <authorList>
            <person name="Alioto T."/>
            <person name="Alioto T."/>
            <person name="Gomez Garrido J."/>
        </authorList>
    </citation>
    <scope>NUCLEOTIDE SEQUENCE [LARGE SCALE GENOMIC DNA]</scope>
</reference>
<dbReference type="Gene3D" id="2.40.10.10">
    <property type="entry name" value="Trypsin-like serine proteases"/>
    <property type="match status" value="1"/>
</dbReference>
<dbReference type="GO" id="GO:0004252">
    <property type="term" value="F:serine-type endopeptidase activity"/>
    <property type="evidence" value="ECO:0007669"/>
    <property type="project" value="InterPro"/>
</dbReference>
<gene>
    <name evidence="3" type="ORF">CLODIP_2_CD00208</name>
</gene>
<evidence type="ECO:0000313" key="4">
    <source>
        <dbReference type="Proteomes" id="UP000494165"/>
    </source>
</evidence>
<dbReference type="Pfam" id="PF00089">
    <property type="entry name" value="Trypsin"/>
    <property type="match status" value="1"/>
</dbReference>
<feature type="signal peptide" evidence="1">
    <location>
        <begin position="1"/>
        <end position="23"/>
    </location>
</feature>
<keyword evidence="1" id="KW-0732">Signal</keyword>
<dbReference type="InterPro" id="IPR051333">
    <property type="entry name" value="CLIP_Serine_Protease"/>
</dbReference>
<dbReference type="PANTHER" id="PTHR24260">
    <property type="match status" value="1"/>
</dbReference>
<comment type="caution">
    <text evidence="3">The sequence shown here is derived from an EMBL/GenBank/DDBJ whole genome shotgun (WGS) entry which is preliminary data.</text>
</comment>
<keyword evidence="4" id="KW-1185">Reference proteome</keyword>
<name>A0A8S1DN92_9INSE</name>
<dbReference type="InterPro" id="IPR009003">
    <property type="entry name" value="Peptidase_S1_PA"/>
</dbReference>
<sequence length="255" mass="27382">MVSMKRLISPICTVIAALSVALAATPIDVLKEAIQLATPNQFPFMVGIANGTNGKYCSGAVVSSNAIITSASCVYGVDNAKYLDVVLFGTRQNVLIEKIYTHPQYNIFPFVGVTSADLAVLRSEQKIETNGYSSDIVKLPSVLKKYESYAGKSALLAASNLSNSTYLSYSEVIIMNQSSCQKFWSKMQFKLQGEQMCVETSIPCQVGGGGAVTISDKGFATIVAIAPGFDLCHASQPIVYTRIGPYIGWIQKMAS</sequence>
<dbReference type="PANTHER" id="PTHR24260:SF136">
    <property type="entry name" value="GH08193P-RELATED"/>
    <property type="match status" value="1"/>
</dbReference>
<evidence type="ECO:0000259" key="2">
    <source>
        <dbReference type="PROSITE" id="PS50240"/>
    </source>
</evidence>
<dbReference type="EMBL" id="CADEPI010000243">
    <property type="protein sequence ID" value="CAB3381712.1"/>
    <property type="molecule type" value="Genomic_DNA"/>
</dbReference>
<accession>A0A8S1DN92</accession>
<dbReference type="SUPFAM" id="SSF50494">
    <property type="entry name" value="Trypsin-like serine proteases"/>
    <property type="match status" value="1"/>
</dbReference>
<dbReference type="PROSITE" id="PS50240">
    <property type="entry name" value="TRYPSIN_DOM"/>
    <property type="match status" value="1"/>
</dbReference>
<dbReference type="Proteomes" id="UP000494165">
    <property type="component" value="Unassembled WGS sequence"/>
</dbReference>
<dbReference type="InterPro" id="IPR043504">
    <property type="entry name" value="Peptidase_S1_PA_chymotrypsin"/>
</dbReference>
<organism evidence="3 4">
    <name type="scientific">Cloeon dipterum</name>
    <dbReference type="NCBI Taxonomy" id="197152"/>
    <lineage>
        <taxon>Eukaryota</taxon>
        <taxon>Metazoa</taxon>
        <taxon>Ecdysozoa</taxon>
        <taxon>Arthropoda</taxon>
        <taxon>Hexapoda</taxon>
        <taxon>Insecta</taxon>
        <taxon>Pterygota</taxon>
        <taxon>Palaeoptera</taxon>
        <taxon>Ephemeroptera</taxon>
        <taxon>Pisciforma</taxon>
        <taxon>Baetidae</taxon>
        <taxon>Cloeon</taxon>
    </lineage>
</organism>
<dbReference type="OrthoDB" id="6746625at2759"/>
<dbReference type="AlphaFoldDB" id="A0A8S1DN92"/>
<protein>
    <recommendedName>
        <fullName evidence="2">Peptidase S1 domain-containing protein</fullName>
    </recommendedName>
</protein>
<evidence type="ECO:0000313" key="3">
    <source>
        <dbReference type="EMBL" id="CAB3381712.1"/>
    </source>
</evidence>
<feature type="chain" id="PRO_5035869502" description="Peptidase S1 domain-containing protein" evidence="1">
    <location>
        <begin position="24"/>
        <end position="255"/>
    </location>
</feature>